<dbReference type="Pfam" id="PF00106">
    <property type="entry name" value="adh_short"/>
    <property type="match status" value="1"/>
</dbReference>
<comment type="caution">
    <text evidence="3">The sequence shown here is derived from an EMBL/GenBank/DDBJ whole genome shotgun (WGS) entry which is preliminary data.</text>
</comment>
<dbReference type="RefSeq" id="WP_100674665.1">
    <property type="nucleotide sequence ID" value="NZ_NJGD01000025.1"/>
</dbReference>
<dbReference type="NCBIfam" id="NF005489">
    <property type="entry name" value="PRK07102.1"/>
    <property type="match status" value="1"/>
</dbReference>
<evidence type="ECO:0000256" key="1">
    <source>
        <dbReference type="ARBA" id="ARBA00006484"/>
    </source>
</evidence>
<dbReference type="GO" id="GO:0016020">
    <property type="term" value="C:membrane"/>
    <property type="evidence" value="ECO:0007669"/>
    <property type="project" value="TreeGrafter"/>
</dbReference>
<dbReference type="PANTHER" id="PTHR44196">
    <property type="entry name" value="DEHYDROGENASE/REDUCTASE SDR FAMILY MEMBER 7B"/>
    <property type="match status" value="1"/>
</dbReference>
<name>A0A2J0YU95_RHIML</name>
<protein>
    <submittedName>
        <fullName evidence="3">Short-chain dehydrogenase</fullName>
    </submittedName>
</protein>
<comment type="similarity">
    <text evidence="1">Belongs to the short-chain dehydrogenases/reductases (SDR) family.</text>
</comment>
<accession>A0A2J0YU95</accession>
<dbReference type="PRINTS" id="PR00081">
    <property type="entry name" value="GDHRDH"/>
</dbReference>
<keyword evidence="2" id="KW-0560">Oxidoreductase</keyword>
<dbReference type="PANTHER" id="PTHR44196:SF1">
    <property type="entry name" value="DEHYDROGENASE_REDUCTASE SDR FAMILY MEMBER 7B"/>
    <property type="match status" value="1"/>
</dbReference>
<dbReference type="InterPro" id="IPR036291">
    <property type="entry name" value="NAD(P)-bd_dom_sf"/>
</dbReference>
<dbReference type="Gene3D" id="3.40.50.720">
    <property type="entry name" value="NAD(P)-binding Rossmann-like Domain"/>
    <property type="match status" value="1"/>
</dbReference>
<sequence length="245" mass="26842">MTKRSVLILGARSDIGKAVAHKFAALGHPIQLAARQSETLDAEKTNLQLRYGVPVTLHEFDALLTETHAQFLAMLPELPEIAVSIVGLMESQEGSERDHLLARCIMRSNYEGPANLLALLANRFEERGSGTLVGVSSVAGERGRATNYVYGSAKAGFTAFLSGLRNRLAKRGVHVVTVLPGYVATKMTEGMNLPARLTAQPSEVAEGIVVAVKRKKDVIYVRPVWRLIMLIIRFIPEGVFKRVRI</sequence>
<proteinExistence type="inferred from homology"/>
<gene>
    <name evidence="3" type="ORF">CEJ86_30025</name>
</gene>
<reference evidence="3 4" key="1">
    <citation type="submission" date="2017-06" db="EMBL/GenBank/DDBJ databases">
        <title>Ensifer strains isolated from leguminous trees and herbs display diverse denitrification phenotypes with some acting as strong N2O sinks.</title>
        <authorList>
            <person name="Woliy K."/>
            <person name="Mania D."/>
            <person name="Bakken L.R."/>
            <person name="Frostegard A."/>
        </authorList>
    </citation>
    <scope>NUCLEOTIDE SEQUENCE [LARGE SCALE GENOMIC DNA]</scope>
    <source>
        <strain evidence="3 4">AC50a</strain>
    </source>
</reference>
<dbReference type="SUPFAM" id="SSF51735">
    <property type="entry name" value="NAD(P)-binding Rossmann-fold domains"/>
    <property type="match status" value="1"/>
</dbReference>
<evidence type="ECO:0000313" key="3">
    <source>
        <dbReference type="EMBL" id="PJR10264.1"/>
    </source>
</evidence>
<evidence type="ECO:0000256" key="2">
    <source>
        <dbReference type="ARBA" id="ARBA00023002"/>
    </source>
</evidence>
<organism evidence="3 4">
    <name type="scientific">Rhizobium meliloti</name>
    <name type="common">Ensifer meliloti</name>
    <name type="synonym">Sinorhizobium meliloti</name>
    <dbReference type="NCBI Taxonomy" id="382"/>
    <lineage>
        <taxon>Bacteria</taxon>
        <taxon>Pseudomonadati</taxon>
        <taxon>Pseudomonadota</taxon>
        <taxon>Alphaproteobacteria</taxon>
        <taxon>Hyphomicrobiales</taxon>
        <taxon>Rhizobiaceae</taxon>
        <taxon>Sinorhizobium/Ensifer group</taxon>
        <taxon>Sinorhizobium</taxon>
    </lineage>
</organism>
<dbReference type="EMBL" id="NJGD01000025">
    <property type="protein sequence ID" value="PJR10264.1"/>
    <property type="molecule type" value="Genomic_DNA"/>
</dbReference>
<dbReference type="AlphaFoldDB" id="A0A2J0YU95"/>
<evidence type="ECO:0000313" key="4">
    <source>
        <dbReference type="Proteomes" id="UP000231987"/>
    </source>
</evidence>
<dbReference type="GO" id="GO:0016491">
    <property type="term" value="F:oxidoreductase activity"/>
    <property type="evidence" value="ECO:0007669"/>
    <property type="project" value="UniProtKB-KW"/>
</dbReference>
<dbReference type="InterPro" id="IPR002347">
    <property type="entry name" value="SDR_fam"/>
</dbReference>
<dbReference type="Proteomes" id="UP000231987">
    <property type="component" value="Unassembled WGS sequence"/>
</dbReference>